<reference evidence="3" key="2">
    <citation type="submission" date="2017-12" db="EMBL/GenBank/DDBJ databases">
        <title>Genome sequence of the Bar-tailed Godwit (Limosa lapponica baueri).</title>
        <authorList>
            <person name="Lima N.C.B."/>
            <person name="Parody-Merino A.M."/>
            <person name="Battley P.F."/>
            <person name="Fidler A.E."/>
            <person name="Prosdocimi F."/>
        </authorList>
    </citation>
    <scope>NUCLEOTIDE SEQUENCE [LARGE SCALE GENOMIC DNA]</scope>
</reference>
<dbReference type="Proteomes" id="UP000233556">
    <property type="component" value="Unassembled WGS sequence"/>
</dbReference>
<keyword evidence="3" id="KW-1185">Reference proteome</keyword>
<protein>
    <submittedName>
        <fullName evidence="2">Uncharacterized protein</fullName>
    </submittedName>
</protein>
<evidence type="ECO:0000256" key="1">
    <source>
        <dbReference type="SAM" id="MobiDB-lite"/>
    </source>
</evidence>
<sequence>MAARDSEMTNRIQCRNPTILKRMPIQMETLNVLCGNSTELHSSFQKDEKKALKKVRIGGSKHLKHFGIKYIYIKKKKRKKRMQKHILMGTVFERYEKVCERRDREEKRREEKRREEKRREEKRREEKRRERKKRDQCILIGRSSIIWTQSSARKEGKPLTETANLFCHILARS</sequence>
<feature type="region of interest" description="Disordered" evidence="1">
    <location>
        <begin position="103"/>
        <end position="133"/>
    </location>
</feature>
<name>A0A2I0TWB9_LIMLA</name>
<evidence type="ECO:0000313" key="3">
    <source>
        <dbReference type="Proteomes" id="UP000233556"/>
    </source>
</evidence>
<organism evidence="2 3">
    <name type="scientific">Limosa lapponica baueri</name>
    <dbReference type="NCBI Taxonomy" id="1758121"/>
    <lineage>
        <taxon>Eukaryota</taxon>
        <taxon>Metazoa</taxon>
        <taxon>Chordata</taxon>
        <taxon>Craniata</taxon>
        <taxon>Vertebrata</taxon>
        <taxon>Euteleostomi</taxon>
        <taxon>Archelosauria</taxon>
        <taxon>Archosauria</taxon>
        <taxon>Dinosauria</taxon>
        <taxon>Saurischia</taxon>
        <taxon>Theropoda</taxon>
        <taxon>Coelurosauria</taxon>
        <taxon>Aves</taxon>
        <taxon>Neognathae</taxon>
        <taxon>Neoaves</taxon>
        <taxon>Charadriiformes</taxon>
        <taxon>Scolopacidae</taxon>
        <taxon>Limosa</taxon>
    </lineage>
</organism>
<accession>A0A2I0TWB9</accession>
<dbReference type="AlphaFoldDB" id="A0A2I0TWB9"/>
<gene>
    <name evidence="2" type="ORF">llap_11618</name>
</gene>
<proteinExistence type="predicted"/>
<evidence type="ECO:0000313" key="2">
    <source>
        <dbReference type="EMBL" id="PKU38079.1"/>
    </source>
</evidence>
<reference evidence="3" key="1">
    <citation type="submission" date="2017-11" db="EMBL/GenBank/DDBJ databases">
        <authorList>
            <person name="Lima N.C."/>
            <person name="Parody-Merino A.M."/>
            <person name="Battley P.F."/>
            <person name="Fidler A.E."/>
            <person name="Prosdocimi F."/>
        </authorList>
    </citation>
    <scope>NUCLEOTIDE SEQUENCE [LARGE SCALE GENOMIC DNA]</scope>
</reference>
<dbReference type="EMBL" id="KZ506873">
    <property type="protein sequence ID" value="PKU38079.1"/>
    <property type="molecule type" value="Genomic_DNA"/>
</dbReference>